<dbReference type="PANTHER" id="PTHR35176:SF2">
    <property type="entry name" value="F420H(2)-DEPENDENT REDUCTASE RV1155"/>
    <property type="match status" value="1"/>
</dbReference>
<accession>A0A7Y9E7L2</accession>
<dbReference type="InterPro" id="IPR011576">
    <property type="entry name" value="Pyridox_Oxase_N"/>
</dbReference>
<dbReference type="Pfam" id="PF01243">
    <property type="entry name" value="PNPOx_N"/>
    <property type="match status" value="1"/>
</dbReference>
<evidence type="ECO:0000256" key="1">
    <source>
        <dbReference type="ARBA" id="ARBA00023002"/>
    </source>
</evidence>
<comment type="caution">
    <text evidence="3">The sequence shown here is derived from an EMBL/GenBank/DDBJ whole genome shotgun (WGS) entry which is preliminary data.</text>
</comment>
<name>A0A7Y9E7L2_9ACTN</name>
<evidence type="ECO:0000259" key="2">
    <source>
        <dbReference type="Pfam" id="PF01243"/>
    </source>
</evidence>
<dbReference type="GO" id="GO:0016627">
    <property type="term" value="F:oxidoreductase activity, acting on the CH-CH group of donors"/>
    <property type="evidence" value="ECO:0007669"/>
    <property type="project" value="TreeGrafter"/>
</dbReference>
<sequence>MDIDQALTTARHHHRSTLVTLRRDGRPQLSNVLHGVDDTGLIRISTTADRAKYANLRRTPWAALHVNGDDFWSYVVLEGDVELSEVAAAPDDPAVEELVDLYRSLSGEHEDWEDYRAAMVREQRVVVRIRPTYAYGLLR</sequence>
<proteinExistence type="predicted"/>
<keyword evidence="1" id="KW-0560">Oxidoreductase</keyword>
<evidence type="ECO:0000313" key="3">
    <source>
        <dbReference type="EMBL" id="NYD42673.1"/>
    </source>
</evidence>
<gene>
    <name evidence="3" type="ORF">BJZ21_002756</name>
</gene>
<dbReference type="RefSeq" id="WP_179664281.1">
    <property type="nucleotide sequence ID" value="NZ_JACCBG010000001.1"/>
</dbReference>
<dbReference type="NCBIfam" id="TIGR03618">
    <property type="entry name" value="Rv1155_F420"/>
    <property type="match status" value="1"/>
</dbReference>
<evidence type="ECO:0000313" key="4">
    <source>
        <dbReference type="Proteomes" id="UP000535511"/>
    </source>
</evidence>
<dbReference type="InterPro" id="IPR012349">
    <property type="entry name" value="Split_barrel_FMN-bd"/>
</dbReference>
<reference evidence="3 4" key="1">
    <citation type="submission" date="2020-07" db="EMBL/GenBank/DDBJ databases">
        <title>Sequencing the genomes of 1000 actinobacteria strains.</title>
        <authorList>
            <person name="Klenk H.-P."/>
        </authorList>
    </citation>
    <scope>NUCLEOTIDE SEQUENCE [LARGE SCALE GENOMIC DNA]</scope>
    <source>
        <strain evidence="3 4">DSM 21350</strain>
    </source>
</reference>
<keyword evidence="4" id="KW-1185">Reference proteome</keyword>
<dbReference type="Gene3D" id="2.30.110.10">
    <property type="entry name" value="Electron Transport, Fmn-binding Protein, Chain A"/>
    <property type="match status" value="1"/>
</dbReference>
<organism evidence="3 4">
    <name type="scientific">Nocardioides panaciterrulae</name>
    <dbReference type="NCBI Taxonomy" id="661492"/>
    <lineage>
        <taxon>Bacteria</taxon>
        <taxon>Bacillati</taxon>
        <taxon>Actinomycetota</taxon>
        <taxon>Actinomycetes</taxon>
        <taxon>Propionibacteriales</taxon>
        <taxon>Nocardioidaceae</taxon>
        <taxon>Nocardioides</taxon>
    </lineage>
</organism>
<dbReference type="EMBL" id="JACCBG010000001">
    <property type="protein sequence ID" value="NYD42673.1"/>
    <property type="molecule type" value="Genomic_DNA"/>
</dbReference>
<dbReference type="InterPro" id="IPR019920">
    <property type="entry name" value="F420-binding_dom_put"/>
</dbReference>
<feature type="domain" description="Pyridoxamine 5'-phosphate oxidase N-terminal" evidence="2">
    <location>
        <begin position="11"/>
        <end position="135"/>
    </location>
</feature>
<dbReference type="GO" id="GO:0070967">
    <property type="term" value="F:coenzyme F420 binding"/>
    <property type="evidence" value="ECO:0007669"/>
    <property type="project" value="TreeGrafter"/>
</dbReference>
<dbReference type="AlphaFoldDB" id="A0A7Y9E7L2"/>
<dbReference type="Proteomes" id="UP000535511">
    <property type="component" value="Unassembled WGS sequence"/>
</dbReference>
<dbReference type="InterPro" id="IPR052019">
    <property type="entry name" value="F420H2_bilvrd_red/Heme_oxyg"/>
</dbReference>
<protein>
    <submittedName>
        <fullName evidence="3">PPOX class probable F420-dependent enzyme</fullName>
    </submittedName>
</protein>
<dbReference type="SUPFAM" id="SSF50475">
    <property type="entry name" value="FMN-binding split barrel"/>
    <property type="match status" value="1"/>
</dbReference>
<dbReference type="GO" id="GO:0005829">
    <property type="term" value="C:cytosol"/>
    <property type="evidence" value="ECO:0007669"/>
    <property type="project" value="TreeGrafter"/>
</dbReference>
<dbReference type="PANTHER" id="PTHR35176">
    <property type="entry name" value="HEME OXYGENASE HI_0854-RELATED"/>
    <property type="match status" value="1"/>
</dbReference>